<dbReference type="GO" id="GO:0016740">
    <property type="term" value="F:transferase activity"/>
    <property type="evidence" value="ECO:0007669"/>
    <property type="project" value="UniProtKB-KW"/>
</dbReference>
<sequence length="179" mass="19730">MSTVLPTAVLSPREVHDQIQTENPLVVDVREPAEYAAGRIPSAQIIPLSELRQVSQQWKRETPIILYCQNGARSEQARIFMALRGFTNHRSMKGGYLAWKNAGYPVEASERAPWSFDRQAKVAIGLALAGFTAAGLAISPAFLAVDFAIAAALITFALTAPRWPAQLLSRLPWNRVHHS</sequence>
<dbReference type="AlphaFoldDB" id="A0A146G0Q0"/>
<keyword evidence="4" id="KW-1185">Reference proteome</keyword>
<dbReference type="PANTHER" id="PTHR43031">
    <property type="entry name" value="FAD-DEPENDENT OXIDOREDUCTASE"/>
    <property type="match status" value="1"/>
</dbReference>
<keyword evidence="1" id="KW-0472">Membrane</keyword>
<comment type="caution">
    <text evidence="3">The sequence shown here is derived from an EMBL/GenBank/DDBJ whole genome shotgun (WGS) entry which is preliminary data.</text>
</comment>
<dbReference type="PANTHER" id="PTHR43031:SF1">
    <property type="entry name" value="PYRIDINE NUCLEOTIDE-DISULPHIDE OXIDOREDUCTASE"/>
    <property type="match status" value="1"/>
</dbReference>
<keyword evidence="3" id="KW-0808">Transferase</keyword>
<organism evidence="3 4">
    <name type="scientific">Terrimicrobium sacchariphilum</name>
    <dbReference type="NCBI Taxonomy" id="690879"/>
    <lineage>
        <taxon>Bacteria</taxon>
        <taxon>Pseudomonadati</taxon>
        <taxon>Verrucomicrobiota</taxon>
        <taxon>Terrimicrobiia</taxon>
        <taxon>Terrimicrobiales</taxon>
        <taxon>Terrimicrobiaceae</taxon>
        <taxon>Terrimicrobium</taxon>
    </lineage>
</organism>
<dbReference type="PROSITE" id="PS50206">
    <property type="entry name" value="RHODANESE_3"/>
    <property type="match status" value="1"/>
</dbReference>
<dbReference type="Pfam" id="PF00581">
    <property type="entry name" value="Rhodanese"/>
    <property type="match status" value="1"/>
</dbReference>
<evidence type="ECO:0000259" key="2">
    <source>
        <dbReference type="PROSITE" id="PS50206"/>
    </source>
</evidence>
<dbReference type="Gene3D" id="6.10.140.1340">
    <property type="match status" value="1"/>
</dbReference>
<dbReference type="InParanoid" id="A0A146G0Q0"/>
<dbReference type="RefSeq" id="WP_075077364.1">
    <property type="nucleotide sequence ID" value="NZ_BDCO01000001.1"/>
</dbReference>
<name>A0A146G0Q0_TERSA</name>
<reference evidence="4" key="1">
    <citation type="journal article" date="2017" name="Genome Announc.">
        <title>Draft Genome Sequence of Terrimicrobium sacchariphilum NM-5T, a Facultative Anaerobic Soil Bacterium of the Class Spartobacteria.</title>
        <authorList>
            <person name="Qiu Y.L."/>
            <person name="Tourlousse D.M."/>
            <person name="Matsuura N."/>
            <person name="Ohashi A."/>
            <person name="Sekiguchi Y."/>
        </authorList>
    </citation>
    <scope>NUCLEOTIDE SEQUENCE [LARGE SCALE GENOMIC DNA]</scope>
    <source>
        <strain evidence="4">NM-5</strain>
    </source>
</reference>
<feature type="transmembrane region" description="Helical" evidence="1">
    <location>
        <begin position="122"/>
        <end position="141"/>
    </location>
</feature>
<gene>
    <name evidence="3" type="ORF">TSACC_113</name>
</gene>
<dbReference type="InterPro" id="IPR001763">
    <property type="entry name" value="Rhodanese-like_dom"/>
</dbReference>
<evidence type="ECO:0000313" key="3">
    <source>
        <dbReference type="EMBL" id="GAT31465.1"/>
    </source>
</evidence>
<dbReference type="Proteomes" id="UP000076023">
    <property type="component" value="Unassembled WGS sequence"/>
</dbReference>
<dbReference type="CDD" id="cd00158">
    <property type="entry name" value="RHOD"/>
    <property type="match status" value="1"/>
</dbReference>
<evidence type="ECO:0000256" key="1">
    <source>
        <dbReference type="SAM" id="Phobius"/>
    </source>
</evidence>
<dbReference type="STRING" id="690879.TSACC_113"/>
<dbReference type="Gene3D" id="3.40.250.10">
    <property type="entry name" value="Rhodanese-like domain"/>
    <property type="match status" value="1"/>
</dbReference>
<keyword evidence="1" id="KW-1133">Transmembrane helix</keyword>
<dbReference type="InterPro" id="IPR036873">
    <property type="entry name" value="Rhodanese-like_dom_sf"/>
</dbReference>
<dbReference type="SUPFAM" id="SSF52821">
    <property type="entry name" value="Rhodanese/Cell cycle control phosphatase"/>
    <property type="match status" value="1"/>
</dbReference>
<dbReference type="EMBL" id="BDCO01000001">
    <property type="protein sequence ID" value="GAT31465.1"/>
    <property type="molecule type" value="Genomic_DNA"/>
</dbReference>
<accession>A0A146G0Q0</accession>
<dbReference type="InterPro" id="IPR050229">
    <property type="entry name" value="GlpE_sulfurtransferase"/>
</dbReference>
<feature type="domain" description="Rhodanese" evidence="2">
    <location>
        <begin position="20"/>
        <end position="108"/>
    </location>
</feature>
<keyword evidence="1" id="KW-0812">Transmembrane</keyword>
<protein>
    <submittedName>
        <fullName evidence="3">Rhodanese-related sulfurtransferase</fullName>
    </submittedName>
</protein>
<proteinExistence type="predicted"/>
<evidence type="ECO:0000313" key="4">
    <source>
        <dbReference type="Proteomes" id="UP000076023"/>
    </source>
</evidence>
<dbReference type="SMART" id="SM00450">
    <property type="entry name" value="RHOD"/>
    <property type="match status" value="1"/>
</dbReference>